<dbReference type="InterPro" id="IPR001943">
    <property type="entry name" value="UVR_dom"/>
</dbReference>
<feature type="domain" description="UVR" evidence="3">
    <location>
        <begin position="27"/>
        <end position="62"/>
    </location>
</feature>
<dbReference type="Pfam" id="PF02151">
    <property type="entry name" value="UVR"/>
    <property type="match status" value="1"/>
</dbReference>
<dbReference type="Gene3D" id="4.10.860.10">
    <property type="entry name" value="UVR domain"/>
    <property type="match status" value="1"/>
</dbReference>
<dbReference type="PROSITE" id="PS50151">
    <property type="entry name" value="UVR"/>
    <property type="match status" value="1"/>
</dbReference>
<dbReference type="EMBL" id="VSSQ01054447">
    <property type="protein sequence ID" value="MPN08400.1"/>
    <property type="molecule type" value="Genomic_DNA"/>
</dbReference>
<sequence>MHRGKMHVGKQPGTEDPERCRDHARQRLELMNLQKELDDVIQREEYERAADLRDKIALLRRELHEGGPAHV</sequence>
<evidence type="ECO:0000256" key="2">
    <source>
        <dbReference type="SAM" id="MobiDB-lite"/>
    </source>
</evidence>
<dbReference type="AlphaFoldDB" id="A0A645F3H8"/>
<dbReference type="InterPro" id="IPR036876">
    <property type="entry name" value="UVR_dom_sf"/>
</dbReference>
<gene>
    <name evidence="4" type="ORF">SDC9_155682</name>
</gene>
<comment type="caution">
    <text evidence="4">The sequence shown here is derived from an EMBL/GenBank/DDBJ whole genome shotgun (WGS) entry which is preliminary data.</text>
</comment>
<evidence type="ECO:0000313" key="4">
    <source>
        <dbReference type="EMBL" id="MPN08400.1"/>
    </source>
</evidence>
<protein>
    <recommendedName>
        <fullName evidence="3">UVR domain-containing protein</fullName>
    </recommendedName>
</protein>
<dbReference type="SUPFAM" id="SSF46600">
    <property type="entry name" value="C-terminal UvrC-binding domain of UvrB"/>
    <property type="match status" value="1"/>
</dbReference>
<keyword evidence="1" id="KW-0175">Coiled coil</keyword>
<name>A0A645F3H8_9ZZZZ</name>
<feature type="coiled-coil region" evidence="1">
    <location>
        <begin position="23"/>
        <end position="62"/>
    </location>
</feature>
<organism evidence="4">
    <name type="scientific">bioreactor metagenome</name>
    <dbReference type="NCBI Taxonomy" id="1076179"/>
    <lineage>
        <taxon>unclassified sequences</taxon>
        <taxon>metagenomes</taxon>
        <taxon>ecological metagenomes</taxon>
    </lineage>
</organism>
<evidence type="ECO:0000256" key="1">
    <source>
        <dbReference type="SAM" id="Coils"/>
    </source>
</evidence>
<feature type="region of interest" description="Disordered" evidence="2">
    <location>
        <begin position="1"/>
        <end position="22"/>
    </location>
</feature>
<reference evidence="4" key="1">
    <citation type="submission" date="2019-08" db="EMBL/GenBank/DDBJ databases">
        <authorList>
            <person name="Kucharzyk K."/>
            <person name="Murdoch R.W."/>
            <person name="Higgins S."/>
            <person name="Loffler F."/>
        </authorList>
    </citation>
    <scope>NUCLEOTIDE SEQUENCE</scope>
</reference>
<proteinExistence type="predicted"/>
<evidence type="ECO:0000259" key="3">
    <source>
        <dbReference type="PROSITE" id="PS50151"/>
    </source>
</evidence>
<accession>A0A645F3H8</accession>